<dbReference type="InterPro" id="IPR021279">
    <property type="entry name" value="DUF2721"/>
</dbReference>
<sequence>MEFTLTTPALLFSAISLLLLAYTNRFLALASLVRSMKSVYLENRSENLLAQLLNIKKRIFLIRNMQGFGILSFFFCVLCMFLIYYNLTVLAQYVFGLSLFLLMISLFLSFREIQISANALKLELMDLENINNQEK</sequence>
<dbReference type="Pfam" id="PF11026">
    <property type="entry name" value="DUF2721"/>
    <property type="match status" value="1"/>
</dbReference>
<feature type="transmembrane region" description="Helical" evidence="1">
    <location>
        <begin position="65"/>
        <end position="84"/>
    </location>
</feature>
<name>A0A5C0VIF2_9SPHI</name>
<keyword evidence="3" id="KW-1185">Reference proteome</keyword>
<dbReference type="Proteomes" id="UP000323653">
    <property type="component" value="Chromosome"/>
</dbReference>
<dbReference type="KEGG" id="pej:FYC62_07215"/>
<evidence type="ECO:0000313" key="2">
    <source>
        <dbReference type="EMBL" id="QEK51471.1"/>
    </source>
</evidence>
<gene>
    <name evidence="2" type="ORF">FYC62_07215</name>
</gene>
<feature type="transmembrane region" description="Helical" evidence="1">
    <location>
        <begin position="6"/>
        <end position="27"/>
    </location>
</feature>
<organism evidence="2 3">
    <name type="scientific">Pedobacter aquae</name>
    <dbReference type="NCBI Taxonomy" id="2605747"/>
    <lineage>
        <taxon>Bacteria</taxon>
        <taxon>Pseudomonadati</taxon>
        <taxon>Bacteroidota</taxon>
        <taxon>Sphingobacteriia</taxon>
        <taxon>Sphingobacteriales</taxon>
        <taxon>Sphingobacteriaceae</taxon>
        <taxon>Pedobacter</taxon>
    </lineage>
</organism>
<dbReference type="AlphaFoldDB" id="A0A5C0VIF2"/>
<accession>A0A5C0VIF2</accession>
<dbReference type="EMBL" id="CP043329">
    <property type="protein sequence ID" value="QEK51471.1"/>
    <property type="molecule type" value="Genomic_DNA"/>
</dbReference>
<proteinExistence type="predicted"/>
<dbReference type="RefSeq" id="WP_039450728.1">
    <property type="nucleotide sequence ID" value="NZ_CP043329.1"/>
</dbReference>
<reference evidence="2 3" key="1">
    <citation type="submission" date="2019-08" db="EMBL/GenBank/DDBJ databases">
        <title>Pedobacter sp. nov., isolated from Han river, South Korea.</title>
        <authorList>
            <person name="Lee D.-H."/>
            <person name="Kim Y.-S."/>
            <person name="Hwang E.-M."/>
            <person name="Le Tran T.C."/>
            <person name="Cha C.-J."/>
        </authorList>
    </citation>
    <scope>NUCLEOTIDE SEQUENCE [LARGE SCALE GENOMIC DNA]</scope>
    <source>
        <strain evidence="2 3">CJ43</strain>
    </source>
</reference>
<evidence type="ECO:0000313" key="3">
    <source>
        <dbReference type="Proteomes" id="UP000323653"/>
    </source>
</evidence>
<keyword evidence="1" id="KW-1133">Transmembrane helix</keyword>
<keyword evidence="1" id="KW-0472">Membrane</keyword>
<protein>
    <submittedName>
        <fullName evidence="2">DUF2721 domain-containing protein</fullName>
    </submittedName>
</protein>
<evidence type="ECO:0000256" key="1">
    <source>
        <dbReference type="SAM" id="Phobius"/>
    </source>
</evidence>
<keyword evidence="1" id="KW-0812">Transmembrane</keyword>
<feature type="transmembrane region" description="Helical" evidence="1">
    <location>
        <begin position="90"/>
        <end position="110"/>
    </location>
</feature>